<feature type="region of interest" description="Disordered" evidence="1">
    <location>
        <begin position="142"/>
        <end position="169"/>
    </location>
</feature>
<keyword evidence="3" id="KW-1185">Reference proteome</keyword>
<dbReference type="EMBL" id="WIXP02000003">
    <property type="protein sequence ID" value="KAF6213550.1"/>
    <property type="molecule type" value="Genomic_DNA"/>
</dbReference>
<dbReference type="AlphaFoldDB" id="A0A8S9XWX9"/>
<feature type="compositionally biased region" description="Basic and acidic residues" evidence="1">
    <location>
        <begin position="53"/>
        <end position="62"/>
    </location>
</feature>
<proteinExistence type="predicted"/>
<gene>
    <name evidence="2" type="ORF">GE061_011270</name>
</gene>
<dbReference type="Proteomes" id="UP000466442">
    <property type="component" value="Unassembled WGS sequence"/>
</dbReference>
<dbReference type="OrthoDB" id="10582057at2759"/>
<protein>
    <submittedName>
        <fullName evidence="2">Uncharacterized protein</fullName>
    </submittedName>
</protein>
<feature type="region of interest" description="Disordered" evidence="1">
    <location>
        <begin position="53"/>
        <end position="72"/>
    </location>
</feature>
<organism evidence="2 3">
    <name type="scientific">Apolygus lucorum</name>
    <name type="common">Small green plant bug</name>
    <name type="synonym">Lygocoris lucorum</name>
    <dbReference type="NCBI Taxonomy" id="248454"/>
    <lineage>
        <taxon>Eukaryota</taxon>
        <taxon>Metazoa</taxon>
        <taxon>Ecdysozoa</taxon>
        <taxon>Arthropoda</taxon>
        <taxon>Hexapoda</taxon>
        <taxon>Insecta</taxon>
        <taxon>Pterygota</taxon>
        <taxon>Neoptera</taxon>
        <taxon>Paraneoptera</taxon>
        <taxon>Hemiptera</taxon>
        <taxon>Heteroptera</taxon>
        <taxon>Panheteroptera</taxon>
        <taxon>Cimicomorpha</taxon>
        <taxon>Miridae</taxon>
        <taxon>Mirini</taxon>
        <taxon>Apolygus</taxon>
    </lineage>
</organism>
<evidence type="ECO:0000313" key="3">
    <source>
        <dbReference type="Proteomes" id="UP000466442"/>
    </source>
</evidence>
<name>A0A8S9XWX9_APOLU</name>
<evidence type="ECO:0000256" key="1">
    <source>
        <dbReference type="SAM" id="MobiDB-lite"/>
    </source>
</evidence>
<sequence>MKKIERTSCDCIPEAMPYLIFDNRTEKPFVKKRVKALWKSLSDIKDVILNPATDDKIKEKTPSPEPEAEENQANRQLFEKMLALRMDQHALAIADGYRTRPQVCVCSNVCCDCFDHSNFLHNLKLHDRKELLRKVYVELTNKVKPPTPNSEITEETRDENTSSPSDPCNEFTLKNEEDYESDDPNGALDLGVINRIKKIVCSEKTTSELVKKTSTTARKITRGVRVIKIDEPPYETKFNTVHRRVREFDPNLYKTLVREEIKRYDERRSKENWEDLSQRPPWKI</sequence>
<evidence type="ECO:0000313" key="2">
    <source>
        <dbReference type="EMBL" id="KAF6213550.1"/>
    </source>
</evidence>
<accession>A0A8S9XWX9</accession>
<comment type="caution">
    <text evidence="2">The sequence shown here is derived from an EMBL/GenBank/DDBJ whole genome shotgun (WGS) entry which is preliminary data.</text>
</comment>
<reference evidence="2" key="1">
    <citation type="journal article" date="2021" name="Mol. Ecol. Resour.">
        <title>Apolygus lucorum genome provides insights into omnivorousness and mesophyll feeding.</title>
        <authorList>
            <person name="Liu Y."/>
            <person name="Liu H."/>
            <person name="Wang H."/>
            <person name="Huang T."/>
            <person name="Liu B."/>
            <person name="Yang B."/>
            <person name="Yin L."/>
            <person name="Li B."/>
            <person name="Zhang Y."/>
            <person name="Zhang S."/>
            <person name="Jiang F."/>
            <person name="Zhang X."/>
            <person name="Ren Y."/>
            <person name="Wang B."/>
            <person name="Wang S."/>
            <person name="Lu Y."/>
            <person name="Wu K."/>
            <person name="Fan W."/>
            <person name="Wang G."/>
        </authorList>
    </citation>
    <scope>NUCLEOTIDE SEQUENCE</scope>
    <source>
        <strain evidence="2">12Hb</strain>
    </source>
</reference>